<sequence>GDIVCVWSVVQSGSREGFPPSGDIGVCGRLYNPGVGKVSPHQVTLVCVGSVVQSGSREGFPPSGDIGVCVVGCTIRESGRFPPIR</sequence>
<evidence type="ECO:0000313" key="1">
    <source>
        <dbReference type="EMBL" id="CAI9563621.1"/>
    </source>
</evidence>
<organism evidence="1 2">
    <name type="scientific">Staurois parvus</name>
    <dbReference type="NCBI Taxonomy" id="386267"/>
    <lineage>
        <taxon>Eukaryota</taxon>
        <taxon>Metazoa</taxon>
        <taxon>Chordata</taxon>
        <taxon>Craniata</taxon>
        <taxon>Vertebrata</taxon>
        <taxon>Euteleostomi</taxon>
        <taxon>Amphibia</taxon>
        <taxon>Batrachia</taxon>
        <taxon>Anura</taxon>
        <taxon>Neobatrachia</taxon>
        <taxon>Ranoidea</taxon>
        <taxon>Ranidae</taxon>
        <taxon>Staurois</taxon>
    </lineage>
</organism>
<proteinExistence type="predicted"/>
<protein>
    <submittedName>
        <fullName evidence="1">Uncharacterized protein</fullName>
    </submittedName>
</protein>
<keyword evidence="2" id="KW-1185">Reference proteome</keyword>
<feature type="non-terminal residue" evidence="1">
    <location>
        <position position="1"/>
    </location>
</feature>
<dbReference type="Proteomes" id="UP001162483">
    <property type="component" value="Unassembled WGS sequence"/>
</dbReference>
<comment type="caution">
    <text evidence="1">The sequence shown here is derived from an EMBL/GenBank/DDBJ whole genome shotgun (WGS) entry which is preliminary data.</text>
</comment>
<gene>
    <name evidence="1" type="ORF">SPARVUS_LOCUS5777594</name>
</gene>
<accession>A0ABN9CTX2</accession>
<dbReference type="EMBL" id="CATNWA010012511">
    <property type="protein sequence ID" value="CAI9563621.1"/>
    <property type="molecule type" value="Genomic_DNA"/>
</dbReference>
<reference evidence="1" key="1">
    <citation type="submission" date="2023-05" db="EMBL/GenBank/DDBJ databases">
        <authorList>
            <person name="Stuckert A."/>
        </authorList>
    </citation>
    <scope>NUCLEOTIDE SEQUENCE</scope>
</reference>
<evidence type="ECO:0000313" key="2">
    <source>
        <dbReference type="Proteomes" id="UP001162483"/>
    </source>
</evidence>
<name>A0ABN9CTX2_9NEOB</name>